<keyword evidence="3" id="KW-1185">Reference proteome</keyword>
<dbReference type="Proteomes" id="UP001174934">
    <property type="component" value="Unassembled WGS sequence"/>
</dbReference>
<sequence>MPLKDWFSRLHFPTRPASEPAKASSTSTVPSIAPDADMLAKIYAVGDSTIEDTFRNELAIISSPDGELLSTPNLSLLPSKGKRSANLFLTALSMISPHSIIEPHCIPPWTALIPVLTRCITDSSFDTIQHADAYMKSVSGISAFEDPQIGQLLVAVALRHRNLTLLQPLSAATQPPKPNIFYDPHPGNLLDTLDDQIYAAKAKAILQTSGWIKPEPVSDPPSPPPPPPTEPAHPPSPDAGFDLLSRSLTHPQEASPTAALAALESLTNSNWDPQYATGRTLDLLVIHGTGLMLLRFLPLVSRTLYDGISLAPPYLARLRLARPQGRSAG</sequence>
<comment type="caution">
    <text evidence="2">The sequence shown here is derived from an EMBL/GenBank/DDBJ whole genome shotgun (WGS) entry which is preliminary data.</text>
</comment>
<accession>A0AA39TMP2</accession>
<organism evidence="2 3">
    <name type="scientific">Bombardia bombarda</name>
    <dbReference type="NCBI Taxonomy" id="252184"/>
    <lineage>
        <taxon>Eukaryota</taxon>
        <taxon>Fungi</taxon>
        <taxon>Dikarya</taxon>
        <taxon>Ascomycota</taxon>
        <taxon>Pezizomycotina</taxon>
        <taxon>Sordariomycetes</taxon>
        <taxon>Sordariomycetidae</taxon>
        <taxon>Sordariales</taxon>
        <taxon>Lasiosphaeriaceae</taxon>
        <taxon>Bombardia</taxon>
    </lineage>
</organism>
<dbReference type="EMBL" id="JAULSR010000010">
    <property type="protein sequence ID" value="KAK0610701.1"/>
    <property type="molecule type" value="Genomic_DNA"/>
</dbReference>
<feature type="compositionally biased region" description="Pro residues" evidence="1">
    <location>
        <begin position="217"/>
        <end position="237"/>
    </location>
</feature>
<gene>
    <name evidence="2" type="ORF">B0T17DRAFT_603314</name>
</gene>
<evidence type="ECO:0000256" key="1">
    <source>
        <dbReference type="SAM" id="MobiDB-lite"/>
    </source>
</evidence>
<reference evidence="2" key="1">
    <citation type="submission" date="2023-06" db="EMBL/GenBank/DDBJ databases">
        <title>Genome-scale phylogeny and comparative genomics of the fungal order Sordariales.</title>
        <authorList>
            <consortium name="Lawrence Berkeley National Laboratory"/>
            <person name="Hensen N."/>
            <person name="Bonometti L."/>
            <person name="Westerberg I."/>
            <person name="Brannstrom I.O."/>
            <person name="Guillou S."/>
            <person name="Cros-Aarteil S."/>
            <person name="Calhoun S."/>
            <person name="Haridas S."/>
            <person name="Kuo A."/>
            <person name="Mondo S."/>
            <person name="Pangilinan J."/>
            <person name="Riley R."/>
            <person name="LaButti K."/>
            <person name="Andreopoulos B."/>
            <person name="Lipzen A."/>
            <person name="Chen C."/>
            <person name="Yanf M."/>
            <person name="Daum C."/>
            <person name="Ng V."/>
            <person name="Clum A."/>
            <person name="Steindorff A."/>
            <person name="Ohm R."/>
            <person name="Martin F."/>
            <person name="Silar P."/>
            <person name="Natvig D."/>
            <person name="Lalanne C."/>
            <person name="Gautier V."/>
            <person name="Ament-velasquez S.L."/>
            <person name="Kruys A."/>
            <person name="Hutchinson M.I."/>
            <person name="Powell A.J."/>
            <person name="Barry K."/>
            <person name="Miller A.N."/>
            <person name="Grigoriev I.V."/>
            <person name="Debuchy R."/>
            <person name="Gladieux P."/>
            <person name="Thoren M.H."/>
            <person name="Johannesson H."/>
        </authorList>
    </citation>
    <scope>NUCLEOTIDE SEQUENCE</scope>
    <source>
        <strain evidence="2">SMH3391-2</strain>
    </source>
</reference>
<evidence type="ECO:0000313" key="3">
    <source>
        <dbReference type="Proteomes" id="UP001174934"/>
    </source>
</evidence>
<protein>
    <submittedName>
        <fullName evidence="2">Uncharacterized protein</fullName>
    </submittedName>
</protein>
<evidence type="ECO:0000313" key="2">
    <source>
        <dbReference type="EMBL" id="KAK0610701.1"/>
    </source>
</evidence>
<dbReference type="AlphaFoldDB" id="A0AA39TMP2"/>
<name>A0AA39TMP2_9PEZI</name>
<feature type="region of interest" description="Disordered" evidence="1">
    <location>
        <begin position="211"/>
        <end position="243"/>
    </location>
</feature>
<proteinExistence type="predicted"/>